<accession>A0A0K1PXZ1</accession>
<dbReference type="InterPro" id="IPR009057">
    <property type="entry name" value="Homeodomain-like_sf"/>
</dbReference>
<keyword evidence="3" id="KW-0804">Transcription</keyword>
<dbReference type="InterPro" id="IPR018060">
    <property type="entry name" value="HTH_AraC"/>
</dbReference>
<proteinExistence type="predicted"/>
<feature type="domain" description="HTH araC/xylS-type" evidence="4">
    <location>
        <begin position="153"/>
        <end position="254"/>
    </location>
</feature>
<dbReference type="OrthoDB" id="112032at2"/>
<dbReference type="PANTHER" id="PTHR46796">
    <property type="entry name" value="HTH-TYPE TRANSCRIPTIONAL ACTIVATOR RHAS-RELATED"/>
    <property type="match status" value="1"/>
</dbReference>
<dbReference type="Proteomes" id="UP000064967">
    <property type="component" value="Chromosome"/>
</dbReference>
<evidence type="ECO:0000256" key="2">
    <source>
        <dbReference type="ARBA" id="ARBA00023125"/>
    </source>
</evidence>
<dbReference type="GO" id="GO:0043565">
    <property type="term" value="F:sequence-specific DNA binding"/>
    <property type="evidence" value="ECO:0007669"/>
    <property type="project" value="InterPro"/>
</dbReference>
<name>A0A0K1PXZ1_9BACT</name>
<evidence type="ECO:0000313" key="5">
    <source>
        <dbReference type="EMBL" id="AKU98377.1"/>
    </source>
</evidence>
<dbReference type="Gene3D" id="1.10.10.60">
    <property type="entry name" value="Homeodomain-like"/>
    <property type="match status" value="1"/>
</dbReference>
<dbReference type="AlphaFoldDB" id="A0A0K1PXZ1"/>
<dbReference type="Pfam" id="PF12833">
    <property type="entry name" value="HTH_18"/>
    <property type="match status" value="1"/>
</dbReference>
<dbReference type="PROSITE" id="PS01124">
    <property type="entry name" value="HTH_ARAC_FAMILY_2"/>
    <property type="match status" value="1"/>
</dbReference>
<dbReference type="STRING" id="1391654.AKJ09_05041"/>
<evidence type="ECO:0000256" key="1">
    <source>
        <dbReference type="ARBA" id="ARBA00023015"/>
    </source>
</evidence>
<evidence type="ECO:0000313" key="6">
    <source>
        <dbReference type="Proteomes" id="UP000064967"/>
    </source>
</evidence>
<keyword evidence="2" id="KW-0238">DNA-binding</keyword>
<dbReference type="SMART" id="SM00342">
    <property type="entry name" value="HTH_ARAC"/>
    <property type="match status" value="1"/>
</dbReference>
<sequence>MPPEAVAYVEVAPRPEAAAYLTEICGVSYEGVEAPALLLPQGTATFVVSSSKDARRLRIEVKGPQTRAAQMPRARLRWALGVRLRAGRGRELLGVPLDELTDRTVAVDALWGKDGERLGERMMGASRMKDRLRVLEEMLVARLGLVRTTPSTSALVDAATARLERGACERVSELADHLGISPRQLRRQFLDHVGMTPKAYASLLRFRRATDALEAAGFSNFADLAARSGYYDQAHMIADFRERTGTTPRTFRALVNSTE</sequence>
<dbReference type="GO" id="GO:0003700">
    <property type="term" value="F:DNA-binding transcription factor activity"/>
    <property type="evidence" value="ECO:0007669"/>
    <property type="project" value="InterPro"/>
</dbReference>
<dbReference type="EMBL" id="CP012333">
    <property type="protein sequence ID" value="AKU98377.1"/>
    <property type="molecule type" value="Genomic_DNA"/>
</dbReference>
<dbReference type="RefSeq" id="WP_146649345.1">
    <property type="nucleotide sequence ID" value="NZ_CP012333.1"/>
</dbReference>
<evidence type="ECO:0000256" key="3">
    <source>
        <dbReference type="ARBA" id="ARBA00023163"/>
    </source>
</evidence>
<organism evidence="5 6">
    <name type="scientific">Labilithrix luteola</name>
    <dbReference type="NCBI Taxonomy" id="1391654"/>
    <lineage>
        <taxon>Bacteria</taxon>
        <taxon>Pseudomonadati</taxon>
        <taxon>Myxococcota</taxon>
        <taxon>Polyangia</taxon>
        <taxon>Polyangiales</taxon>
        <taxon>Labilitrichaceae</taxon>
        <taxon>Labilithrix</taxon>
    </lineage>
</organism>
<evidence type="ECO:0000259" key="4">
    <source>
        <dbReference type="PROSITE" id="PS01124"/>
    </source>
</evidence>
<dbReference type="InterPro" id="IPR050204">
    <property type="entry name" value="AraC_XylS_family_regulators"/>
</dbReference>
<gene>
    <name evidence="5" type="ORF">AKJ09_05041</name>
</gene>
<dbReference type="KEGG" id="llu:AKJ09_05041"/>
<keyword evidence="6" id="KW-1185">Reference proteome</keyword>
<dbReference type="InterPro" id="IPR046532">
    <property type="entry name" value="DUF6597"/>
</dbReference>
<keyword evidence="1" id="KW-0805">Transcription regulation</keyword>
<dbReference type="Pfam" id="PF20240">
    <property type="entry name" value="DUF6597"/>
    <property type="match status" value="1"/>
</dbReference>
<reference evidence="5 6" key="1">
    <citation type="submission" date="2015-08" db="EMBL/GenBank/DDBJ databases">
        <authorList>
            <person name="Babu N.S."/>
            <person name="Beckwith C.J."/>
            <person name="Beseler K.G."/>
            <person name="Brison A."/>
            <person name="Carone J.V."/>
            <person name="Caskin T.P."/>
            <person name="Diamond M."/>
            <person name="Durham M.E."/>
            <person name="Foxe J.M."/>
            <person name="Go M."/>
            <person name="Henderson B.A."/>
            <person name="Jones I.B."/>
            <person name="McGettigan J.A."/>
            <person name="Micheletti S.J."/>
            <person name="Nasrallah M.E."/>
            <person name="Ortiz D."/>
            <person name="Piller C.R."/>
            <person name="Privatt S.R."/>
            <person name="Schneider S.L."/>
            <person name="Sharp S."/>
            <person name="Smith T.C."/>
            <person name="Stanton J.D."/>
            <person name="Ullery H.E."/>
            <person name="Wilson R.J."/>
            <person name="Serrano M.G."/>
            <person name="Buck G."/>
            <person name="Lee V."/>
            <person name="Wang Y."/>
            <person name="Carvalho R."/>
            <person name="Voegtly L."/>
            <person name="Shi R."/>
            <person name="Duckworth R."/>
            <person name="Johnson A."/>
            <person name="Loviza R."/>
            <person name="Walstead R."/>
            <person name="Shah Z."/>
            <person name="Kiflezghi M."/>
            <person name="Wade K."/>
            <person name="Ball S.L."/>
            <person name="Bradley K.W."/>
            <person name="Asai D.J."/>
            <person name="Bowman C.A."/>
            <person name="Russell D.A."/>
            <person name="Pope W.H."/>
            <person name="Jacobs-Sera D."/>
            <person name="Hendrix R.W."/>
            <person name="Hatfull G.F."/>
        </authorList>
    </citation>
    <scope>NUCLEOTIDE SEQUENCE [LARGE SCALE GENOMIC DNA]</scope>
    <source>
        <strain evidence="5 6">DSM 27648</strain>
    </source>
</reference>
<protein>
    <submittedName>
        <fullName evidence="5">Transcriptional regulator, AraC family</fullName>
    </submittedName>
</protein>
<dbReference type="SUPFAM" id="SSF46689">
    <property type="entry name" value="Homeodomain-like"/>
    <property type="match status" value="2"/>
</dbReference>
<dbReference type="PANTHER" id="PTHR46796:SF15">
    <property type="entry name" value="BLL1074 PROTEIN"/>
    <property type="match status" value="1"/>
</dbReference>